<accession>A0A3P7SBU4</accession>
<keyword evidence="3" id="KW-0443">Lipid metabolism</keyword>
<reference evidence="5 6" key="1">
    <citation type="submission" date="2018-09" db="EMBL/GenBank/DDBJ databases">
        <authorList>
            <person name="Postec A."/>
        </authorList>
    </citation>
    <scope>NUCLEOTIDE SEQUENCE [LARGE SCALE GENOMIC DNA]</scope>
    <source>
        <strain evidence="5">70B-A</strain>
    </source>
</reference>
<gene>
    <name evidence="5" type="ORF">PATL70BA_3254</name>
</gene>
<dbReference type="GO" id="GO:0005737">
    <property type="term" value="C:cytoplasm"/>
    <property type="evidence" value="ECO:0007669"/>
    <property type="project" value="TreeGrafter"/>
</dbReference>
<dbReference type="AlphaFoldDB" id="A0A3P7SBU4"/>
<dbReference type="RefSeq" id="WP_125138189.1">
    <property type="nucleotide sequence ID" value="NZ_LR130778.1"/>
</dbReference>
<evidence type="ECO:0000259" key="4">
    <source>
        <dbReference type="PROSITE" id="PS51934"/>
    </source>
</evidence>
<dbReference type="GO" id="GO:0004623">
    <property type="term" value="F:phospholipase A2 activity"/>
    <property type="evidence" value="ECO:0007669"/>
    <property type="project" value="TreeGrafter"/>
</dbReference>
<proteinExistence type="predicted"/>
<dbReference type="GO" id="GO:0016410">
    <property type="term" value="F:N-acyltransferase activity"/>
    <property type="evidence" value="ECO:0007669"/>
    <property type="project" value="TreeGrafter"/>
</dbReference>
<evidence type="ECO:0000256" key="3">
    <source>
        <dbReference type="ARBA" id="ARBA00023098"/>
    </source>
</evidence>
<dbReference type="Proteomes" id="UP000279029">
    <property type="component" value="Chromosome"/>
</dbReference>
<dbReference type="OrthoDB" id="9812095at2"/>
<keyword evidence="1" id="KW-0808">Transferase</keyword>
<evidence type="ECO:0000313" key="6">
    <source>
        <dbReference type="Proteomes" id="UP000279029"/>
    </source>
</evidence>
<keyword evidence="6" id="KW-1185">Reference proteome</keyword>
<protein>
    <recommendedName>
        <fullName evidence="4">LRAT domain-containing protein</fullName>
    </recommendedName>
</protein>
<dbReference type="Gene3D" id="3.90.1720.10">
    <property type="entry name" value="endopeptidase domain like (from Nostoc punctiforme)"/>
    <property type="match status" value="1"/>
</dbReference>
<evidence type="ECO:0000256" key="2">
    <source>
        <dbReference type="ARBA" id="ARBA00022801"/>
    </source>
</evidence>
<dbReference type="InterPro" id="IPR007053">
    <property type="entry name" value="LRAT_dom"/>
</dbReference>
<keyword evidence="2" id="KW-0378">Hydrolase</keyword>
<sequence>MFGDIIYVERKPILLGSTKVRENEDSKWIDKLIFRTMSYRHFGVEVENNCVIHFHANSFHMRKHAEIKKVTMETFLLGGEKVVLHHIKDSYTRELIVSRAYSALGKREECYSINKNNCEHFVYWCATGNPYSTQTYFINKGQDVWMLRKKVVPFTVKTKNRTLRLSMDIYKRILRRA</sequence>
<dbReference type="GO" id="GO:0008970">
    <property type="term" value="F:phospholipase A1 activity"/>
    <property type="evidence" value="ECO:0007669"/>
    <property type="project" value="TreeGrafter"/>
</dbReference>
<name>A0A3P7SBU4_9FIRM</name>
<dbReference type="GO" id="GO:0070292">
    <property type="term" value="P:N-acylphosphatidylethanolamine metabolic process"/>
    <property type="evidence" value="ECO:0007669"/>
    <property type="project" value="TreeGrafter"/>
</dbReference>
<dbReference type="InterPro" id="IPR051496">
    <property type="entry name" value="H-rev107_PLA/AT"/>
</dbReference>
<dbReference type="EMBL" id="LR130778">
    <property type="protein sequence ID" value="VDN49179.1"/>
    <property type="molecule type" value="Genomic_DNA"/>
</dbReference>
<dbReference type="PROSITE" id="PS51934">
    <property type="entry name" value="LRAT"/>
    <property type="match status" value="1"/>
</dbReference>
<dbReference type="KEGG" id="cbar:PATL70BA_3254"/>
<evidence type="ECO:0000256" key="1">
    <source>
        <dbReference type="ARBA" id="ARBA00022679"/>
    </source>
</evidence>
<feature type="domain" description="LRAT" evidence="4">
    <location>
        <begin position="31"/>
        <end position="134"/>
    </location>
</feature>
<dbReference type="PANTHER" id="PTHR13943:SF77">
    <property type="entry name" value="LRAT DOMAIN-CONTAINING PROTEIN"/>
    <property type="match status" value="1"/>
</dbReference>
<evidence type="ECO:0000313" key="5">
    <source>
        <dbReference type="EMBL" id="VDN49179.1"/>
    </source>
</evidence>
<dbReference type="Pfam" id="PF04970">
    <property type="entry name" value="LRAT"/>
    <property type="match status" value="1"/>
</dbReference>
<dbReference type="PANTHER" id="PTHR13943">
    <property type="entry name" value="HRAS-LIKE SUPPRESSOR - RELATED"/>
    <property type="match status" value="1"/>
</dbReference>
<organism evidence="5 6">
    <name type="scientific">Petrocella atlantisensis</name>
    <dbReference type="NCBI Taxonomy" id="2173034"/>
    <lineage>
        <taxon>Bacteria</taxon>
        <taxon>Bacillati</taxon>
        <taxon>Bacillota</taxon>
        <taxon>Clostridia</taxon>
        <taxon>Lachnospirales</taxon>
        <taxon>Vallitaleaceae</taxon>
        <taxon>Petrocella</taxon>
    </lineage>
</organism>